<reference evidence="2 3" key="1">
    <citation type="submission" date="2016-05" db="EMBL/GenBank/DDBJ databases">
        <title>Genome sequencing reveals origins of a unique bacterial endosymbiosis in the earliest lineages of terrestrial Fungi.</title>
        <authorList>
            <consortium name="DOE Joint Genome Institute"/>
            <person name="Uehling J."/>
            <person name="Gryganskyi A."/>
            <person name="Hameed K."/>
            <person name="Tschaplinski T."/>
            <person name="Misztal P."/>
            <person name="Wu S."/>
            <person name="Desiro A."/>
            <person name="Vande Pol N."/>
            <person name="Du Z.-Y."/>
            <person name="Zienkiewicz A."/>
            <person name="Zienkiewicz K."/>
            <person name="Morin E."/>
            <person name="Tisserant E."/>
            <person name="Splivallo R."/>
            <person name="Hainaut M."/>
            <person name="Henrissat B."/>
            <person name="Ohm R."/>
            <person name="Kuo A."/>
            <person name="Yan J."/>
            <person name="Lipzen A."/>
            <person name="Nolan M."/>
            <person name="Labutti K."/>
            <person name="Barry K."/>
            <person name="Goldstein A."/>
            <person name="Labbe J."/>
            <person name="Schadt C."/>
            <person name="Tuskan G."/>
            <person name="Grigoriev I."/>
            <person name="Martin F."/>
            <person name="Vilgalys R."/>
            <person name="Bonito G."/>
        </authorList>
    </citation>
    <scope>NUCLEOTIDE SEQUENCE [LARGE SCALE GENOMIC DNA]</scope>
    <source>
        <strain evidence="2 3">AG-77</strain>
    </source>
</reference>
<dbReference type="AlphaFoldDB" id="A0A197JFD6"/>
<evidence type="ECO:0000313" key="2">
    <source>
        <dbReference type="EMBL" id="OAQ23206.1"/>
    </source>
</evidence>
<proteinExistence type="predicted"/>
<name>A0A197JFD6_9FUNG</name>
<evidence type="ECO:0000313" key="3">
    <source>
        <dbReference type="Proteomes" id="UP000078512"/>
    </source>
</evidence>
<feature type="region of interest" description="Disordered" evidence="1">
    <location>
        <begin position="1"/>
        <end position="23"/>
    </location>
</feature>
<sequence>MGSHHNTGIHSGNTLPLQTHLHGNYRPSKYLKHAYTPTKHAHAHKHILLSLHTDTGNIPLT</sequence>
<keyword evidence="3" id="KW-1185">Reference proteome</keyword>
<evidence type="ECO:0000256" key="1">
    <source>
        <dbReference type="SAM" id="MobiDB-lite"/>
    </source>
</evidence>
<dbReference type="EMBL" id="KV442126">
    <property type="protein sequence ID" value="OAQ23206.1"/>
    <property type="molecule type" value="Genomic_DNA"/>
</dbReference>
<feature type="compositionally biased region" description="Polar residues" evidence="1">
    <location>
        <begin position="1"/>
        <end position="17"/>
    </location>
</feature>
<accession>A0A197JFD6</accession>
<protein>
    <submittedName>
        <fullName evidence="2">Uncharacterized protein</fullName>
    </submittedName>
</protein>
<gene>
    <name evidence="2" type="ORF">K457DRAFT_142903</name>
</gene>
<organism evidence="2 3">
    <name type="scientific">Linnemannia elongata AG-77</name>
    <dbReference type="NCBI Taxonomy" id="1314771"/>
    <lineage>
        <taxon>Eukaryota</taxon>
        <taxon>Fungi</taxon>
        <taxon>Fungi incertae sedis</taxon>
        <taxon>Mucoromycota</taxon>
        <taxon>Mortierellomycotina</taxon>
        <taxon>Mortierellomycetes</taxon>
        <taxon>Mortierellales</taxon>
        <taxon>Mortierellaceae</taxon>
        <taxon>Linnemannia</taxon>
    </lineage>
</organism>
<dbReference type="Proteomes" id="UP000078512">
    <property type="component" value="Unassembled WGS sequence"/>
</dbReference>